<gene>
    <name evidence="1" type="ORF">UFOVP543_9</name>
    <name evidence="2" type="ORF">UFOVP804_37</name>
</gene>
<name>A0A6J5MQZ3_9CAUD</name>
<organism evidence="1">
    <name type="scientific">uncultured Caudovirales phage</name>
    <dbReference type="NCBI Taxonomy" id="2100421"/>
    <lineage>
        <taxon>Viruses</taxon>
        <taxon>Duplodnaviria</taxon>
        <taxon>Heunggongvirae</taxon>
        <taxon>Uroviricota</taxon>
        <taxon>Caudoviricetes</taxon>
        <taxon>Peduoviridae</taxon>
        <taxon>Maltschvirus</taxon>
        <taxon>Maltschvirus maltsch</taxon>
    </lineage>
</organism>
<dbReference type="InterPro" id="IPR023346">
    <property type="entry name" value="Lysozyme-like_dom_sf"/>
</dbReference>
<accession>A0A6J5MQZ3</accession>
<dbReference type="EMBL" id="LR796756">
    <property type="protein sequence ID" value="CAB4163672.1"/>
    <property type="molecule type" value="Genomic_DNA"/>
</dbReference>
<dbReference type="Gene3D" id="1.10.530.10">
    <property type="match status" value="1"/>
</dbReference>
<dbReference type="EMBL" id="LR796531">
    <property type="protein sequence ID" value="CAB4149585.1"/>
    <property type="molecule type" value="Genomic_DNA"/>
</dbReference>
<dbReference type="SUPFAM" id="SSF53955">
    <property type="entry name" value="Lysozyme-like"/>
    <property type="match status" value="1"/>
</dbReference>
<protein>
    <submittedName>
        <fullName evidence="1">Uncharacterized protein</fullName>
    </submittedName>
</protein>
<sequence>MMGALAIAIAAVNAESVPEKWIDAVQIIESGGEAMPDRALGDGGLASGRFQFHKAAWEDCSKVRKLARLKTYPYAKSKDPLVAREYARTWLTYLRRRVTDAIGRPADAAETWLAYNLGYEGFKKYGFHYGLVPEVKYNKAIMIKVLSQ</sequence>
<evidence type="ECO:0000313" key="1">
    <source>
        <dbReference type="EMBL" id="CAB4149585.1"/>
    </source>
</evidence>
<proteinExistence type="predicted"/>
<reference evidence="1" key="1">
    <citation type="submission" date="2020-04" db="EMBL/GenBank/DDBJ databases">
        <authorList>
            <person name="Chiriac C."/>
            <person name="Salcher M."/>
            <person name="Ghai R."/>
            <person name="Kavagutti S V."/>
        </authorList>
    </citation>
    <scope>NUCLEOTIDE SEQUENCE</scope>
</reference>
<evidence type="ECO:0000313" key="2">
    <source>
        <dbReference type="EMBL" id="CAB4163672.1"/>
    </source>
</evidence>